<accession>A0A2K3P640</accession>
<evidence type="ECO:0000313" key="9">
    <source>
        <dbReference type="EMBL" id="PNY10749.1"/>
    </source>
</evidence>
<evidence type="ECO:0000256" key="2">
    <source>
        <dbReference type="ARBA" id="ARBA00022499"/>
    </source>
</evidence>
<evidence type="ECO:0000313" key="10">
    <source>
        <dbReference type="Proteomes" id="UP000236291"/>
    </source>
</evidence>
<dbReference type="Pfam" id="PF10557">
    <property type="entry name" value="Cullin_Nedd8"/>
    <property type="match status" value="1"/>
</dbReference>
<dbReference type="PROSITE" id="PS01256">
    <property type="entry name" value="CULLIN_1"/>
    <property type="match status" value="1"/>
</dbReference>
<dbReference type="SUPFAM" id="SSF74788">
    <property type="entry name" value="Cullin repeat-like"/>
    <property type="match status" value="1"/>
</dbReference>
<dbReference type="SUPFAM" id="SSF46785">
    <property type="entry name" value="Winged helix' DNA-binding domain"/>
    <property type="match status" value="1"/>
</dbReference>
<dbReference type="SUPFAM" id="SSF75632">
    <property type="entry name" value="Cullin homology domain"/>
    <property type="match status" value="1"/>
</dbReference>
<dbReference type="Gene3D" id="3.30.230.130">
    <property type="entry name" value="Cullin, Chain C, Domain 2"/>
    <property type="match status" value="1"/>
</dbReference>
<dbReference type="Proteomes" id="UP000236291">
    <property type="component" value="Unassembled WGS sequence"/>
</dbReference>
<evidence type="ECO:0000259" key="8">
    <source>
        <dbReference type="PROSITE" id="PS50069"/>
    </source>
</evidence>
<name>A0A2K3P640_TRIPR</name>
<feature type="domain" description="Cullin family profile" evidence="8">
    <location>
        <begin position="403"/>
        <end position="633"/>
    </location>
</feature>
<comment type="caution">
    <text evidence="9">The sequence shown here is derived from an EMBL/GenBank/DDBJ whole genome shotgun (WGS) entry which is preliminary data.</text>
</comment>
<evidence type="ECO:0000256" key="3">
    <source>
        <dbReference type="ARBA" id="ARBA00022786"/>
    </source>
</evidence>
<comment type="similarity">
    <text evidence="1 6 7">Belongs to the cullin family.</text>
</comment>
<organism evidence="9 10">
    <name type="scientific">Trifolium pratense</name>
    <name type="common">Red clover</name>
    <dbReference type="NCBI Taxonomy" id="57577"/>
    <lineage>
        <taxon>Eukaryota</taxon>
        <taxon>Viridiplantae</taxon>
        <taxon>Streptophyta</taxon>
        <taxon>Embryophyta</taxon>
        <taxon>Tracheophyta</taxon>
        <taxon>Spermatophyta</taxon>
        <taxon>Magnoliopsida</taxon>
        <taxon>eudicotyledons</taxon>
        <taxon>Gunneridae</taxon>
        <taxon>Pentapetalae</taxon>
        <taxon>rosids</taxon>
        <taxon>fabids</taxon>
        <taxon>Fabales</taxon>
        <taxon>Fabaceae</taxon>
        <taxon>Papilionoideae</taxon>
        <taxon>50 kb inversion clade</taxon>
        <taxon>NPAAA clade</taxon>
        <taxon>Hologalegina</taxon>
        <taxon>IRL clade</taxon>
        <taxon>Trifolieae</taxon>
        <taxon>Trifolium</taxon>
    </lineage>
</organism>
<dbReference type="SMART" id="SM00182">
    <property type="entry name" value="CULLIN"/>
    <property type="match status" value="1"/>
</dbReference>
<protein>
    <recommendedName>
        <fullName evidence="5">Cullin-1</fullName>
    </recommendedName>
</protein>
<keyword evidence="3" id="KW-0833">Ubl conjugation pathway</keyword>
<dbReference type="ExpressionAtlas" id="A0A2K3P640">
    <property type="expression patterns" value="baseline"/>
</dbReference>
<evidence type="ECO:0000256" key="4">
    <source>
        <dbReference type="ARBA" id="ARBA00022843"/>
    </source>
</evidence>
<dbReference type="EMBL" id="ASHM01004046">
    <property type="protein sequence ID" value="PNY10749.1"/>
    <property type="molecule type" value="Genomic_DNA"/>
</dbReference>
<dbReference type="InterPro" id="IPR036390">
    <property type="entry name" value="WH_DNA-bd_sf"/>
</dbReference>
<dbReference type="FunFam" id="1.10.10.10:FF:000503">
    <property type="entry name" value="Cullin-1"/>
    <property type="match status" value="1"/>
</dbReference>
<reference evidence="9 10" key="2">
    <citation type="journal article" date="2017" name="Front. Plant Sci.">
        <title>Gene Classification and Mining of Molecular Markers Useful in Red Clover (Trifolium pratense) Breeding.</title>
        <authorList>
            <person name="Istvanek J."/>
            <person name="Dluhosova J."/>
            <person name="Dluhos P."/>
            <person name="Patkova L."/>
            <person name="Nedelnik J."/>
            <person name="Repkova J."/>
        </authorList>
    </citation>
    <scope>NUCLEOTIDE SEQUENCE [LARGE SCALE GENOMIC DNA]</scope>
    <source>
        <strain evidence="10">cv. Tatra</strain>
        <tissue evidence="9">Young leaves</tissue>
    </source>
</reference>
<dbReference type="STRING" id="57577.A0A2K3P640"/>
<dbReference type="FunFam" id="3.30.230.130:FF:000005">
    <property type="entry name" value="Cullin-1 like"/>
    <property type="match status" value="1"/>
</dbReference>
<proteinExistence type="inferred from homology"/>
<dbReference type="InterPro" id="IPR016158">
    <property type="entry name" value="Cullin_homology"/>
</dbReference>
<dbReference type="PROSITE" id="PS50069">
    <property type="entry name" value="CULLIN_2"/>
    <property type="match status" value="1"/>
</dbReference>
<evidence type="ECO:0000256" key="1">
    <source>
        <dbReference type="ARBA" id="ARBA00006019"/>
    </source>
</evidence>
<dbReference type="SMART" id="SM00884">
    <property type="entry name" value="Cullin_Nedd8"/>
    <property type="match status" value="1"/>
</dbReference>
<dbReference type="PANTHER" id="PTHR11932">
    <property type="entry name" value="CULLIN"/>
    <property type="match status" value="1"/>
</dbReference>
<dbReference type="InterPro" id="IPR001373">
    <property type="entry name" value="Cullin_N"/>
</dbReference>
<dbReference type="InterPro" id="IPR019559">
    <property type="entry name" value="Cullin_neddylation_domain"/>
</dbReference>
<dbReference type="GO" id="GO:0031461">
    <property type="term" value="C:cullin-RING ubiquitin ligase complex"/>
    <property type="evidence" value="ECO:0007669"/>
    <property type="project" value="InterPro"/>
</dbReference>
<dbReference type="InterPro" id="IPR045093">
    <property type="entry name" value="Cullin"/>
</dbReference>
<evidence type="ECO:0000256" key="6">
    <source>
        <dbReference type="PROSITE-ProRule" id="PRU00330"/>
    </source>
</evidence>
<sequence length="758" mass="88581">MDRKTIELDEGWSHMQRGITKLKRLLEGLPESQFSSEEYMMLYTTIYNMCTQKAPHDHSKELYEKYKRCFKEYIRSTVGKPPLFMFFPHFTVLQCYVLSAVRNKHDEFMLREFVQRWSNHKVLVKWLSRFFQYLDRYYVAKHSLPPLNAVGHSAFRDLVYIVVRANARKAVIDLIDKEREGEQIDRSLLKNVLDIFVEIGMGEIVHYEQDFEVQMLEDTVDYYKSKATIWIESDSCPDYMLKAEDCLKRERERVSHYLHASTEQKLIEKVQHELLVNCANQLLEKEHSGCRALLRDDKVDDLSRMYRLYYKIPKGLDPIANVFKQHITDEGTALVQLAKETASNQKTTSDSGSQDQVIIRKFIELHDKYMTYVNNCFMNHTLFHKALKEAFEVFCNKNVAGSSSAELLSSFCDNILKKGGSEKMSDEAIEETLGKVVKLLAYITDKDLFAEFYRKKLARRLLFDRSANDDHEKCILTKLKQQCGGQFTSKMEGMVVDLTLARDNQLKFQEYLNENSDVNPGIDLTVTVLTTGFWPSYKSFDLRLPSEMVKCVEVFKGFYETRTKHRKLTWIYSLGTCNIIGKFDPKTIELIVSTYQAAALLLFNTADKLSYSEIMTQLNLNNEDLVRLLHSLSCAKYKILLKEPNTKTISPNDSFEFNSKFTDKMRRIKIPLPPVDERKKVIEDVDQDRRYAIDAAIVRIMKSRKVLGHQQLVLECVELLSRMFKPDIKTIKKRIEDLITRDYLERDKDNPNTFKYLA</sequence>
<evidence type="ECO:0000256" key="5">
    <source>
        <dbReference type="ARBA" id="ARBA00069612"/>
    </source>
</evidence>
<gene>
    <name evidence="9" type="ORF">L195_g007338</name>
</gene>
<dbReference type="InterPro" id="IPR036388">
    <property type="entry name" value="WH-like_DNA-bd_sf"/>
</dbReference>
<dbReference type="FunFam" id="1.20.1310.10:FF:000025">
    <property type="entry name" value="Cullin-1, putative"/>
    <property type="match status" value="1"/>
</dbReference>
<dbReference type="FunFam" id="1.20.1310.10:FF:000013">
    <property type="entry name" value="Cullin-1 like"/>
    <property type="match status" value="1"/>
</dbReference>
<dbReference type="InterPro" id="IPR016159">
    <property type="entry name" value="Cullin_repeat-like_dom_sf"/>
</dbReference>
<dbReference type="InterPro" id="IPR036317">
    <property type="entry name" value="Cullin_homology_sf"/>
</dbReference>
<dbReference type="Pfam" id="PF26557">
    <property type="entry name" value="Cullin_AB"/>
    <property type="match status" value="1"/>
</dbReference>
<keyword evidence="2" id="KW-1017">Isopeptide bond</keyword>
<dbReference type="InterPro" id="IPR016157">
    <property type="entry name" value="Cullin_CS"/>
</dbReference>
<dbReference type="FunFam" id="1.20.1310.10:FF:000020">
    <property type="entry name" value="Cullin-1, putative"/>
    <property type="match status" value="1"/>
</dbReference>
<dbReference type="GO" id="GO:0006511">
    <property type="term" value="P:ubiquitin-dependent protein catabolic process"/>
    <property type="evidence" value="ECO:0007669"/>
    <property type="project" value="InterPro"/>
</dbReference>
<dbReference type="Gene3D" id="1.20.1310.10">
    <property type="entry name" value="Cullin Repeats"/>
    <property type="match status" value="4"/>
</dbReference>
<dbReference type="Gene3D" id="1.10.10.10">
    <property type="entry name" value="Winged helix-like DNA-binding domain superfamily/Winged helix DNA-binding domain"/>
    <property type="match status" value="1"/>
</dbReference>
<reference evidence="9 10" key="1">
    <citation type="journal article" date="2014" name="Am. J. Bot.">
        <title>Genome assembly and annotation for red clover (Trifolium pratense; Fabaceae).</title>
        <authorList>
            <person name="Istvanek J."/>
            <person name="Jaros M."/>
            <person name="Krenek A."/>
            <person name="Repkova J."/>
        </authorList>
    </citation>
    <scope>NUCLEOTIDE SEQUENCE [LARGE SCALE GENOMIC DNA]</scope>
    <source>
        <strain evidence="10">cv. Tatra</strain>
        <tissue evidence="9">Young leaves</tissue>
    </source>
</reference>
<dbReference type="AlphaFoldDB" id="A0A2K3P640"/>
<dbReference type="InterPro" id="IPR059120">
    <property type="entry name" value="Cullin-like_AB"/>
</dbReference>
<evidence type="ECO:0000256" key="7">
    <source>
        <dbReference type="RuleBase" id="RU003829"/>
    </source>
</evidence>
<keyword evidence="4" id="KW-0832">Ubl conjugation</keyword>
<dbReference type="Pfam" id="PF00888">
    <property type="entry name" value="Cullin"/>
    <property type="match status" value="1"/>
</dbReference>
<dbReference type="GO" id="GO:0009867">
    <property type="term" value="P:jasmonic acid mediated signaling pathway"/>
    <property type="evidence" value="ECO:0007669"/>
    <property type="project" value="UniProtKB-ARBA"/>
</dbReference>
<dbReference type="GO" id="GO:0031625">
    <property type="term" value="F:ubiquitin protein ligase binding"/>
    <property type="evidence" value="ECO:0007669"/>
    <property type="project" value="InterPro"/>
</dbReference>